<evidence type="ECO:0000256" key="8">
    <source>
        <dbReference type="ARBA" id="ARBA00022741"/>
    </source>
</evidence>
<feature type="compositionally biased region" description="Basic residues" evidence="15">
    <location>
        <begin position="266"/>
        <end position="278"/>
    </location>
</feature>
<dbReference type="AlphaFoldDB" id="A0A6G1KMA1"/>
<feature type="binding site" evidence="13">
    <location>
        <begin position="75"/>
        <end position="76"/>
    </location>
    <ligand>
        <name>GTP</name>
        <dbReference type="ChEBI" id="CHEBI:37565"/>
    </ligand>
</feature>
<keyword evidence="19" id="KW-1185">Reference proteome</keyword>
<dbReference type="PANTHER" id="PTHR12729">
    <property type="entry name" value="TRNA(HIS) GUANYLYLTRANSFERASE-RELATED"/>
    <property type="match status" value="1"/>
</dbReference>
<evidence type="ECO:0000313" key="19">
    <source>
        <dbReference type="Proteomes" id="UP000799428"/>
    </source>
</evidence>
<keyword evidence="8 12" id="KW-0547">Nucleotide-binding</keyword>
<dbReference type="EC" id="2.7.7.79" evidence="2 12"/>
<name>A0A6G1KMA1_9PLEO</name>
<dbReference type="Pfam" id="PF14413">
    <property type="entry name" value="Thg1C"/>
    <property type="match status" value="1"/>
</dbReference>
<organism evidence="18 19">
    <name type="scientific">Pleomassaria siparia CBS 279.74</name>
    <dbReference type="NCBI Taxonomy" id="1314801"/>
    <lineage>
        <taxon>Eukaryota</taxon>
        <taxon>Fungi</taxon>
        <taxon>Dikarya</taxon>
        <taxon>Ascomycota</taxon>
        <taxon>Pezizomycotina</taxon>
        <taxon>Dothideomycetes</taxon>
        <taxon>Pleosporomycetidae</taxon>
        <taxon>Pleosporales</taxon>
        <taxon>Pleomassariaceae</taxon>
        <taxon>Pleomassaria</taxon>
    </lineage>
</organism>
<feature type="compositionally biased region" description="Basic and acidic residues" evidence="15">
    <location>
        <begin position="282"/>
        <end position="293"/>
    </location>
</feature>
<keyword evidence="7 12" id="KW-0479">Metal-binding</keyword>
<feature type="region of interest" description="Disordered" evidence="15">
    <location>
        <begin position="254"/>
        <end position="299"/>
    </location>
</feature>
<dbReference type="GO" id="GO:0000287">
    <property type="term" value="F:magnesium ion binding"/>
    <property type="evidence" value="ECO:0007669"/>
    <property type="project" value="UniProtKB-UniRule"/>
</dbReference>
<evidence type="ECO:0000256" key="10">
    <source>
        <dbReference type="ARBA" id="ARBA00023134"/>
    </source>
</evidence>
<comment type="function">
    <text evidence="12">Adds a GMP to the 5'-end of tRNA(His) after transcription and RNase P cleavage.</text>
</comment>
<dbReference type="Proteomes" id="UP000799428">
    <property type="component" value="Unassembled WGS sequence"/>
</dbReference>
<feature type="binding site" evidence="14">
    <location>
        <position position="30"/>
    </location>
    <ligand>
        <name>Mg(2+)</name>
        <dbReference type="ChEBI" id="CHEBI:18420"/>
        <label>1</label>
        <note>catalytic</note>
    </ligand>
</feature>
<evidence type="ECO:0000256" key="7">
    <source>
        <dbReference type="ARBA" id="ARBA00022723"/>
    </source>
</evidence>
<protein>
    <recommendedName>
        <fullName evidence="3 12">tRNA(His) guanylyltransferase</fullName>
        <ecNumber evidence="2 12">2.7.7.79</ecNumber>
    </recommendedName>
    <alternativeName>
        <fullName evidence="11 12">tRNA-histidine guanylyltransferase</fullName>
    </alternativeName>
</protein>
<evidence type="ECO:0000313" key="18">
    <source>
        <dbReference type="EMBL" id="KAF2713675.1"/>
    </source>
</evidence>
<sequence>MANSRYEYVRSFELPDVLLANTWIVVRIDGRGFSKFTTKYKFAKPNDRRALDLMNAAAEAVMKELPDLVLAYGNSDEFSFVFHKDCVLFERRARYRLPNYFVLAPPNAAWHSRKLTTTIVSTFTSYYTFLWQTYFPAMPLTPPLPSFDGRAVCYPSDQNLRDYMSWRQVDCHINNLYNTSFWALVQQGGMDPRAAERELSGTISSDKNEILFSRFAINYNNEPEIFKKGSVLYRDVRPNSQTSVGHSRNIANLDSSFPCRPNRPPCHQKQHGPRHRCPIHSQRMEMSKTQKEKDRKKRTKAKVVIEHVDLIKDEFWEKRVWILSGRAG</sequence>
<feature type="binding site" evidence="14">
    <location>
        <position position="29"/>
    </location>
    <ligand>
        <name>Mg(2+)</name>
        <dbReference type="ChEBI" id="CHEBI:18420"/>
        <label>1</label>
        <note>catalytic</note>
    </ligand>
</feature>
<reference evidence="18" key="1">
    <citation type="journal article" date="2020" name="Stud. Mycol.">
        <title>101 Dothideomycetes genomes: a test case for predicting lifestyles and emergence of pathogens.</title>
        <authorList>
            <person name="Haridas S."/>
            <person name="Albert R."/>
            <person name="Binder M."/>
            <person name="Bloem J."/>
            <person name="Labutti K."/>
            <person name="Salamov A."/>
            <person name="Andreopoulos B."/>
            <person name="Baker S."/>
            <person name="Barry K."/>
            <person name="Bills G."/>
            <person name="Bluhm B."/>
            <person name="Cannon C."/>
            <person name="Castanera R."/>
            <person name="Culley D."/>
            <person name="Daum C."/>
            <person name="Ezra D."/>
            <person name="Gonzalez J."/>
            <person name="Henrissat B."/>
            <person name="Kuo A."/>
            <person name="Liang C."/>
            <person name="Lipzen A."/>
            <person name="Lutzoni F."/>
            <person name="Magnuson J."/>
            <person name="Mondo S."/>
            <person name="Nolan M."/>
            <person name="Ohm R."/>
            <person name="Pangilinan J."/>
            <person name="Park H.-J."/>
            <person name="Ramirez L."/>
            <person name="Alfaro M."/>
            <person name="Sun H."/>
            <person name="Tritt A."/>
            <person name="Yoshinaga Y."/>
            <person name="Zwiers L.-H."/>
            <person name="Turgeon B."/>
            <person name="Goodwin S."/>
            <person name="Spatafora J."/>
            <person name="Crous P."/>
            <person name="Grigoriev I."/>
        </authorList>
    </citation>
    <scope>NUCLEOTIDE SEQUENCE</scope>
    <source>
        <strain evidence="18">CBS 279.74</strain>
    </source>
</reference>
<evidence type="ECO:0000256" key="4">
    <source>
        <dbReference type="ARBA" id="ARBA00022679"/>
    </source>
</evidence>
<feature type="binding site" evidence="14">
    <location>
        <position position="76"/>
    </location>
    <ligand>
        <name>Mg(2+)</name>
        <dbReference type="ChEBI" id="CHEBI:18420"/>
        <label>1</label>
        <note>catalytic</note>
    </ligand>
</feature>
<dbReference type="GO" id="GO:0006400">
    <property type="term" value="P:tRNA modification"/>
    <property type="evidence" value="ECO:0007669"/>
    <property type="project" value="UniProtKB-UniRule"/>
</dbReference>
<evidence type="ECO:0000256" key="11">
    <source>
        <dbReference type="ARBA" id="ARBA00032480"/>
    </source>
</evidence>
<evidence type="ECO:0000256" key="9">
    <source>
        <dbReference type="ARBA" id="ARBA00022842"/>
    </source>
</evidence>
<evidence type="ECO:0000256" key="1">
    <source>
        <dbReference type="ARBA" id="ARBA00010113"/>
    </source>
</evidence>
<feature type="domain" description="tRNAHis guanylyltransferase catalytic" evidence="16">
    <location>
        <begin position="6"/>
        <end position="155"/>
    </location>
</feature>
<feature type="binding site" evidence="14">
    <location>
        <position position="29"/>
    </location>
    <ligand>
        <name>Mg(2+)</name>
        <dbReference type="ChEBI" id="CHEBI:18420"/>
        <label>2</label>
        <note>catalytic</note>
    </ligand>
</feature>
<comment type="cofactor">
    <cofactor evidence="14">
        <name>Mg(2+)</name>
        <dbReference type="ChEBI" id="CHEBI:18420"/>
    </cofactor>
    <text evidence="14">Binds 2 magnesium ions per subunit.</text>
</comment>
<dbReference type="PANTHER" id="PTHR12729:SF6">
    <property type="entry name" value="TRNA(HIS) GUANYLYLTRANSFERASE-RELATED"/>
    <property type="match status" value="1"/>
</dbReference>
<feature type="binding site" evidence="14">
    <location>
        <position position="76"/>
    </location>
    <ligand>
        <name>Mg(2+)</name>
        <dbReference type="ChEBI" id="CHEBI:18420"/>
        <label>2</label>
        <note>catalytic</note>
    </ligand>
</feature>
<comment type="similarity">
    <text evidence="1 12">Belongs to the tRNA(His) guanylyltransferase family.</text>
</comment>
<gene>
    <name evidence="18" type="ORF">K504DRAFT_424507</name>
</gene>
<dbReference type="EMBL" id="MU005765">
    <property type="protein sequence ID" value="KAF2713675.1"/>
    <property type="molecule type" value="Genomic_DNA"/>
</dbReference>
<keyword evidence="9 12" id="KW-0460">Magnesium</keyword>
<keyword evidence="5 12" id="KW-0819">tRNA processing</keyword>
<accession>A0A6G1KMA1</accession>
<dbReference type="Pfam" id="PF04446">
    <property type="entry name" value="Thg1"/>
    <property type="match status" value="1"/>
</dbReference>
<keyword evidence="6 12" id="KW-0548">Nucleotidyltransferase</keyword>
<evidence type="ECO:0000256" key="6">
    <source>
        <dbReference type="ARBA" id="ARBA00022695"/>
    </source>
</evidence>
<dbReference type="InterPro" id="IPR025845">
    <property type="entry name" value="Thg1_C_dom"/>
</dbReference>
<dbReference type="GO" id="GO:0005525">
    <property type="term" value="F:GTP binding"/>
    <property type="evidence" value="ECO:0007669"/>
    <property type="project" value="UniProtKB-UniRule"/>
</dbReference>
<dbReference type="PIRSF" id="PIRSF028980">
    <property type="entry name" value="tRNAHis_guanylyltransferase"/>
    <property type="match status" value="1"/>
</dbReference>
<evidence type="ECO:0000256" key="14">
    <source>
        <dbReference type="PIRSR" id="PIRSR028980-2"/>
    </source>
</evidence>
<keyword evidence="4 12" id="KW-0808">Transferase</keyword>
<dbReference type="GO" id="GO:0008193">
    <property type="term" value="F:tRNA guanylyltransferase activity"/>
    <property type="evidence" value="ECO:0007669"/>
    <property type="project" value="UniProtKB-UniRule"/>
</dbReference>
<evidence type="ECO:0000256" key="3">
    <source>
        <dbReference type="ARBA" id="ARBA00015443"/>
    </source>
</evidence>
<evidence type="ECO:0000256" key="12">
    <source>
        <dbReference type="PIRNR" id="PIRNR028980"/>
    </source>
</evidence>
<evidence type="ECO:0000259" key="17">
    <source>
        <dbReference type="Pfam" id="PF14413"/>
    </source>
</evidence>
<evidence type="ECO:0000259" key="16">
    <source>
        <dbReference type="Pfam" id="PF04446"/>
    </source>
</evidence>
<evidence type="ECO:0000256" key="2">
    <source>
        <dbReference type="ARBA" id="ARBA00012511"/>
    </source>
</evidence>
<evidence type="ECO:0000256" key="15">
    <source>
        <dbReference type="SAM" id="MobiDB-lite"/>
    </source>
</evidence>
<dbReference type="InterPro" id="IPR038469">
    <property type="entry name" value="tRNAHis_GuaTrfase_Thg1_sf"/>
</dbReference>
<evidence type="ECO:0000256" key="5">
    <source>
        <dbReference type="ARBA" id="ARBA00022694"/>
    </source>
</evidence>
<proteinExistence type="inferred from homology"/>
<dbReference type="InterPro" id="IPR007537">
    <property type="entry name" value="tRNAHis_GuaTrfase_Thg1"/>
</dbReference>
<evidence type="ECO:0000256" key="13">
    <source>
        <dbReference type="PIRSR" id="PIRSR028980-1"/>
    </source>
</evidence>
<feature type="domain" description="Thg1 C-terminal" evidence="17">
    <location>
        <begin position="158"/>
        <end position="312"/>
    </location>
</feature>
<dbReference type="OrthoDB" id="62560at2759"/>
<keyword evidence="10 12" id="KW-0342">GTP-binding</keyword>
<comment type="catalytic activity">
    <reaction evidence="12">
        <text>a 5'-end ribonucleotide-tRNA(His) + GTP + ATP + H2O = a 5'-end phospho-guanosine-ribonucleotide-tRNA(His) + AMP + 2 diphosphate + H(+)</text>
        <dbReference type="Rhea" id="RHEA:54564"/>
        <dbReference type="Rhea" id="RHEA-COMP:14193"/>
        <dbReference type="Rhea" id="RHEA-COMP:14917"/>
        <dbReference type="ChEBI" id="CHEBI:15377"/>
        <dbReference type="ChEBI" id="CHEBI:15378"/>
        <dbReference type="ChEBI" id="CHEBI:30616"/>
        <dbReference type="ChEBI" id="CHEBI:33019"/>
        <dbReference type="ChEBI" id="CHEBI:37565"/>
        <dbReference type="ChEBI" id="CHEBI:138282"/>
        <dbReference type="ChEBI" id="CHEBI:141847"/>
        <dbReference type="ChEBI" id="CHEBI:456215"/>
        <dbReference type="EC" id="2.7.7.79"/>
    </reaction>
</comment>
<dbReference type="Gene3D" id="3.30.70.3000">
    <property type="match status" value="1"/>
</dbReference>
<dbReference type="InterPro" id="IPR024956">
    <property type="entry name" value="tRNAHis_GuaTrfase_cat"/>
</dbReference>